<feature type="domain" description="Outer membrane protein beta-barrel" evidence="2">
    <location>
        <begin position="17"/>
        <end position="173"/>
    </location>
</feature>
<evidence type="ECO:0000256" key="1">
    <source>
        <dbReference type="SAM" id="SignalP"/>
    </source>
</evidence>
<dbReference type="AlphaFoldDB" id="A0A0B4D1H6"/>
<feature type="chain" id="PRO_5002102403" description="Outer membrane protein beta-barrel domain-containing protein" evidence="1">
    <location>
        <begin position="19"/>
        <end position="202"/>
    </location>
</feature>
<accession>A0A0B4D1H6</accession>
<feature type="signal peptide" evidence="1">
    <location>
        <begin position="1"/>
        <end position="18"/>
    </location>
</feature>
<dbReference type="InterPro" id="IPR025665">
    <property type="entry name" value="Beta-barrel_OMP_2"/>
</dbReference>
<evidence type="ECO:0000313" key="4">
    <source>
        <dbReference type="Proteomes" id="UP000031167"/>
    </source>
</evidence>
<evidence type="ECO:0000259" key="2">
    <source>
        <dbReference type="Pfam" id="PF13568"/>
    </source>
</evidence>
<gene>
    <name evidence="3" type="ORF">RM51_12415</name>
</gene>
<dbReference type="EMBL" id="JWTA01000010">
    <property type="protein sequence ID" value="KIC62337.1"/>
    <property type="molecule type" value="Genomic_DNA"/>
</dbReference>
<dbReference type="Pfam" id="PF13568">
    <property type="entry name" value="OMP_b-brl_2"/>
    <property type="match status" value="1"/>
</dbReference>
<organism evidence="3 4">
    <name type="scientific">Chryseobacterium taiwanense</name>
    <dbReference type="NCBI Taxonomy" id="363331"/>
    <lineage>
        <taxon>Bacteria</taxon>
        <taxon>Pseudomonadati</taxon>
        <taxon>Bacteroidota</taxon>
        <taxon>Flavobacteriia</taxon>
        <taxon>Flavobacteriales</taxon>
        <taxon>Weeksellaceae</taxon>
        <taxon>Chryseobacterium group</taxon>
        <taxon>Chryseobacterium</taxon>
    </lineage>
</organism>
<dbReference type="STRING" id="363331.RM51_12415"/>
<reference evidence="3 4" key="1">
    <citation type="submission" date="2014-12" db="EMBL/GenBank/DDBJ databases">
        <title>Genome sequencing of Chryseobacterium taiwanense TPW19.</title>
        <authorList>
            <person name="Tan P.W."/>
            <person name="Chan K.-G."/>
        </authorList>
    </citation>
    <scope>NUCLEOTIDE SEQUENCE [LARGE SCALE GENOMIC DNA]</scope>
    <source>
        <strain evidence="3 4">TPW19</strain>
    </source>
</reference>
<dbReference type="SUPFAM" id="SSF56925">
    <property type="entry name" value="OMPA-like"/>
    <property type="match status" value="1"/>
</dbReference>
<dbReference type="Proteomes" id="UP000031167">
    <property type="component" value="Unassembled WGS sequence"/>
</dbReference>
<name>A0A0B4D1H6_9FLAO</name>
<dbReference type="InterPro" id="IPR011250">
    <property type="entry name" value="OMP/PagP_B-barrel"/>
</dbReference>
<keyword evidence="4" id="KW-1185">Reference proteome</keyword>
<dbReference type="RefSeq" id="WP_039369900.1">
    <property type="nucleotide sequence ID" value="NZ_JWTA01000010.1"/>
</dbReference>
<comment type="caution">
    <text evidence="3">The sequence shown here is derived from an EMBL/GenBank/DDBJ whole genome shotgun (WGS) entry which is preliminary data.</text>
</comment>
<keyword evidence="1" id="KW-0732">Signal</keyword>
<dbReference type="OrthoDB" id="947434at2"/>
<sequence length="202" mass="23147">MKKISFLLILLISSLSFAQVTFTPGIRGGVNFAKFTENDGGFYNWFEASDEYWANEEKVRTSYITDFYVGAFGNIRFSKLYALQPEINYSRQGTIMKTSTQEVKSELSYLSFQAVNKFYFKNFNLHAGVSIDVLINDKNFDPYNKTNTDLGVLVGLGYDITKNFGIEVRFKKGMVSQIKTTSEDHTNLLFQTGIYYTFNTKK</sequence>
<evidence type="ECO:0000313" key="3">
    <source>
        <dbReference type="EMBL" id="KIC62337.1"/>
    </source>
</evidence>
<protein>
    <recommendedName>
        <fullName evidence="2">Outer membrane protein beta-barrel domain-containing protein</fullName>
    </recommendedName>
</protein>
<proteinExistence type="predicted"/>